<dbReference type="EMBL" id="WUQX01000001">
    <property type="protein sequence ID" value="MXP77182.1"/>
    <property type="molecule type" value="Genomic_DNA"/>
</dbReference>
<keyword evidence="1" id="KW-0472">Membrane</keyword>
<accession>A0A7X3MIU2</accession>
<keyword evidence="1" id="KW-1133">Transmembrane helix</keyword>
<reference evidence="2 3" key="1">
    <citation type="submission" date="2019-12" db="EMBL/GenBank/DDBJ databases">
        <title>Sporaefaciens musculi gen. nov., sp. nov., a novel bacterium isolated from the caecum of an obese mouse.</title>
        <authorList>
            <person name="Rasmussen T.S."/>
            <person name="Streidl T."/>
            <person name="Hitch T.C.A."/>
            <person name="Wortmann E."/>
            <person name="Deptula P."/>
            <person name="Hansen M."/>
            <person name="Nielsen D.S."/>
            <person name="Clavel T."/>
            <person name="Vogensen F.K."/>
        </authorList>
    </citation>
    <scope>NUCLEOTIDE SEQUENCE [LARGE SCALE GENOMIC DNA]</scope>
    <source>
        <strain evidence="2 3">WCA-9-b2</strain>
    </source>
</reference>
<name>A0A7X3MIU2_9FIRM</name>
<comment type="caution">
    <text evidence="2">The sequence shown here is derived from an EMBL/GenBank/DDBJ whole genome shotgun (WGS) entry which is preliminary data.</text>
</comment>
<dbReference type="PROSITE" id="PS51257">
    <property type="entry name" value="PROKAR_LIPOPROTEIN"/>
    <property type="match status" value="1"/>
</dbReference>
<evidence type="ECO:0000256" key="1">
    <source>
        <dbReference type="SAM" id="Phobius"/>
    </source>
</evidence>
<evidence type="ECO:0000313" key="3">
    <source>
        <dbReference type="Proteomes" id="UP000460412"/>
    </source>
</evidence>
<dbReference type="AlphaFoldDB" id="A0A7X3MIU2"/>
<protein>
    <recommendedName>
        <fullName evidence="4">Lipoprotein</fullName>
    </recommendedName>
</protein>
<sequence>MKKKWITLFIISVTIGILACLQWGSKIMDTLTPNPHFAPLTQHPINKSETTEDNIPLIEGYSSTIESFRNGYVQDVSILSHRIFIPDKEEFAREVIQMIIDNSLKGILFSYDINGYPNELHITVYLNEAAHRRGNSSFKISYTQDIQNGFRYNIKDDLEKFSLEIFEE</sequence>
<keyword evidence="1" id="KW-0812">Transmembrane</keyword>
<feature type="transmembrane region" description="Helical" evidence="1">
    <location>
        <begin position="5"/>
        <end position="24"/>
    </location>
</feature>
<evidence type="ECO:0008006" key="4">
    <source>
        <dbReference type="Google" id="ProtNLM"/>
    </source>
</evidence>
<keyword evidence="3" id="KW-1185">Reference proteome</keyword>
<proteinExistence type="predicted"/>
<dbReference type="Proteomes" id="UP000460412">
    <property type="component" value="Unassembled WGS sequence"/>
</dbReference>
<gene>
    <name evidence="2" type="ORF">GN277_17915</name>
</gene>
<organism evidence="2 3">
    <name type="scientific">Sporofaciens musculi</name>
    <dbReference type="NCBI Taxonomy" id="2681861"/>
    <lineage>
        <taxon>Bacteria</taxon>
        <taxon>Bacillati</taxon>
        <taxon>Bacillota</taxon>
        <taxon>Clostridia</taxon>
        <taxon>Lachnospirales</taxon>
        <taxon>Lachnospiraceae</taxon>
        <taxon>Sporofaciens</taxon>
    </lineage>
</organism>
<evidence type="ECO:0000313" key="2">
    <source>
        <dbReference type="EMBL" id="MXP77182.1"/>
    </source>
</evidence>
<dbReference type="RefSeq" id="WP_159752298.1">
    <property type="nucleotide sequence ID" value="NZ_WUQX01000001.1"/>
</dbReference>